<evidence type="ECO:0000256" key="7">
    <source>
        <dbReference type="ARBA" id="ARBA00023136"/>
    </source>
</evidence>
<feature type="transmembrane region" description="Helical" evidence="10">
    <location>
        <begin position="130"/>
        <end position="153"/>
    </location>
</feature>
<organism evidence="11 12">
    <name type="scientific">Gossypium barbadense</name>
    <name type="common">Sea Island cotton</name>
    <name type="synonym">Hibiscus barbadensis</name>
    <dbReference type="NCBI Taxonomy" id="3634"/>
    <lineage>
        <taxon>Eukaryota</taxon>
        <taxon>Viridiplantae</taxon>
        <taxon>Streptophyta</taxon>
        <taxon>Embryophyta</taxon>
        <taxon>Tracheophyta</taxon>
        <taxon>Spermatophyta</taxon>
        <taxon>Magnoliopsida</taxon>
        <taxon>eudicotyledons</taxon>
        <taxon>Gunneridae</taxon>
        <taxon>Pentapetalae</taxon>
        <taxon>rosids</taxon>
        <taxon>malvids</taxon>
        <taxon>Malvales</taxon>
        <taxon>Malvaceae</taxon>
        <taxon>Malvoideae</taxon>
        <taxon>Gossypium</taxon>
    </lineage>
</organism>
<comment type="subunit">
    <text evidence="9">Homodimer. Probable component of the gamma-secretase complex, a complex composed of a presenilin homodimer, nicastrin, APH1 and PEN2.</text>
</comment>
<protein>
    <recommendedName>
        <fullName evidence="10">Presenilin</fullName>
        <ecNumber evidence="10">3.4.23.-</ecNumber>
    </recommendedName>
</protein>
<comment type="similarity">
    <text evidence="1 10">Belongs to the peptidase A22A family.</text>
</comment>
<dbReference type="SMART" id="SM00730">
    <property type="entry name" value="PSN"/>
    <property type="match status" value="1"/>
</dbReference>
<evidence type="ECO:0000313" key="11">
    <source>
        <dbReference type="EMBL" id="KAB2020557.1"/>
    </source>
</evidence>
<feature type="transmembrane region" description="Helical" evidence="10">
    <location>
        <begin position="356"/>
        <end position="376"/>
    </location>
</feature>
<evidence type="ECO:0000256" key="10">
    <source>
        <dbReference type="RuleBase" id="RU361148"/>
    </source>
</evidence>
<evidence type="ECO:0000256" key="8">
    <source>
        <dbReference type="ARBA" id="ARBA00059584"/>
    </source>
</evidence>
<dbReference type="Pfam" id="PF01080">
    <property type="entry name" value="Presenilin"/>
    <property type="match status" value="1"/>
</dbReference>
<keyword evidence="10" id="KW-0378">Hydrolase</keyword>
<dbReference type="PANTHER" id="PTHR10202:SF13">
    <property type="entry name" value="PRESENILIN HOMOLOG"/>
    <property type="match status" value="1"/>
</dbReference>
<keyword evidence="3 10" id="KW-0256">Endoplasmic reticulum</keyword>
<dbReference type="GO" id="GO:0007219">
    <property type="term" value="P:Notch signaling pathway"/>
    <property type="evidence" value="ECO:0007669"/>
    <property type="project" value="UniProtKB-KW"/>
</dbReference>
<feature type="transmembrane region" description="Helical" evidence="10">
    <location>
        <begin position="21"/>
        <end position="39"/>
    </location>
</feature>
<evidence type="ECO:0000256" key="1">
    <source>
        <dbReference type="ARBA" id="ARBA00008604"/>
    </source>
</evidence>
<keyword evidence="12" id="KW-1185">Reference proteome</keyword>
<evidence type="ECO:0000256" key="6">
    <source>
        <dbReference type="ARBA" id="ARBA00023034"/>
    </source>
</evidence>
<evidence type="ECO:0000256" key="4">
    <source>
        <dbReference type="ARBA" id="ARBA00022976"/>
    </source>
</evidence>
<keyword evidence="2 10" id="KW-0812">Transmembrane</keyword>
<dbReference type="PRINTS" id="PR01072">
    <property type="entry name" value="PRESENILIN"/>
</dbReference>
<feature type="transmembrane region" description="Helical" evidence="10">
    <location>
        <begin position="103"/>
        <end position="124"/>
    </location>
</feature>
<dbReference type="GO" id="GO:0006509">
    <property type="term" value="P:membrane protein ectodomain proteolysis"/>
    <property type="evidence" value="ECO:0007669"/>
    <property type="project" value="TreeGrafter"/>
</dbReference>
<keyword evidence="7 10" id="KW-0472">Membrane</keyword>
<name>A0A5J5QPT4_GOSBA</name>
<evidence type="ECO:0000313" key="12">
    <source>
        <dbReference type="Proteomes" id="UP000327439"/>
    </source>
</evidence>
<dbReference type="GO" id="GO:0005798">
    <property type="term" value="C:Golgi-associated vesicle"/>
    <property type="evidence" value="ECO:0007669"/>
    <property type="project" value="UniProtKB-ARBA"/>
</dbReference>
<dbReference type="InterPro" id="IPR001108">
    <property type="entry name" value="Peptidase_A22A"/>
</dbReference>
<keyword evidence="6 10" id="KW-0333">Golgi apparatus</keyword>
<dbReference type="GO" id="GO:0070765">
    <property type="term" value="C:gamma-secretase complex"/>
    <property type="evidence" value="ECO:0007669"/>
    <property type="project" value="TreeGrafter"/>
</dbReference>
<dbReference type="OrthoDB" id="20287at2759"/>
<dbReference type="GO" id="GO:0042500">
    <property type="term" value="F:aspartic endopeptidase activity, intramembrane cleaving"/>
    <property type="evidence" value="ECO:0007669"/>
    <property type="project" value="InterPro"/>
</dbReference>
<feature type="transmembrane region" description="Helical" evidence="10">
    <location>
        <begin position="183"/>
        <end position="207"/>
    </location>
</feature>
<evidence type="ECO:0000256" key="9">
    <source>
        <dbReference type="ARBA" id="ARBA00062638"/>
    </source>
</evidence>
<dbReference type="AlphaFoldDB" id="A0A5J5QPT4"/>
<gene>
    <name evidence="11" type="ORF">ES319_D07G076600v1</name>
</gene>
<sequence>MAQNQRPKSLLDSLGEEIIRILTPVSICMLLVVLLVSILNSSSSLSVTSSIATIAYSETGSDSSWDKFIGALLNSLVFVVVVTVATFILVLFFYLRCTKFLKIYMGFSSFVVLGFMGGEIALFLIEEFSVPVDCITFLVLLFNFAVIGVLAVFMSKMPIIVTQGYLVLIGMLVAYWFTLLPEWTTWVLLVEMALYDLAAVLLPVGPLRLLVELAMSRDEDIPALVYEARPVTHHDSASRPVQRRIWRERQNARLDSEDSSSLNSDLNSTVSIVQSSHNGARIARVEEGQVSERDAELSAPLIDRRMDAQDGMSTESLMLEGMGLGSSGAIKLGLGDFIFYSVLVGRAAMYDFMTVYACYLAIVAGLGITLVLLALYQKALPALPVSIALGVLFYFLTRFLLEVFIVQCSLNLLMF</sequence>
<proteinExistence type="inferred from homology"/>
<dbReference type="EMBL" id="CM018221">
    <property type="protein sequence ID" value="KAB2020557.1"/>
    <property type="molecule type" value="Genomic_DNA"/>
</dbReference>
<dbReference type="InterPro" id="IPR042524">
    <property type="entry name" value="Presenilin_C"/>
</dbReference>
<dbReference type="GO" id="GO:0000139">
    <property type="term" value="C:Golgi membrane"/>
    <property type="evidence" value="ECO:0007669"/>
    <property type="project" value="UniProtKB-SubCell"/>
</dbReference>
<reference evidence="12" key="1">
    <citation type="journal article" date="2020" name="Nat. Genet.">
        <title>Genomic diversifications of five Gossypium allopolyploid species and their impact on cotton improvement.</title>
        <authorList>
            <person name="Chen Z.J."/>
            <person name="Sreedasyam A."/>
            <person name="Ando A."/>
            <person name="Song Q."/>
            <person name="De Santiago L.M."/>
            <person name="Hulse-Kemp A.M."/>
            <person name="Ding M."/>
            <person name="Ye W."/>
            <person name="Kirkbride R.C."/>
            <person name="Jenkins J."/>
            <person name="Plott C."/>
            <person name="Lovell J."/>
            <person name="Lin Y.M."/>
            <person name="Vaughn R."/>
            <person name="Liu B."/>
            <person name="Simpson S."/>
            <person name="Scheffler B.E."/>
            <person name="Wen L."/>
            <person name="Saski C.A."/>
            <person name="Grover C.E."/>
            <person name="Hu G."/>
            <person name="Conover J.L."/>
            <person name="Carlson J.W."/>
            <person name="Shu S."/>
            <person name="Boston L.B."/>
            <person name="Williams M."/>
            <person name="Peterson D.G."/>
            <person name="McGee K."/>
            <person name="Jones D.C."/>
            <person name="Wendel J.F."/>
            <person name="Stelly D.M."/>
            <person name="Grimwood J."/>
            <person name="Schmutz J."/>
        </authorList>
    </citation>
    <scope>NUCLEOTIDE SEQUENCE [LARGE SCALE GENOMIC DNA]</scope>
    <source>
        <strain evidence="12">cv. 3-79</strain>
    </source>
</reference>
<feature type="transmembrane region" description="Helical" evidence="10">
    <location>
        <begin position="382"/>
        <end position="406"/>
    </location>
</feature>
<feature type="transmembrane region" description="Helical" evidence="10">
    <location>
        <begin position="68"/>
        <end position="94"/>
    </location>
</feature>
<keyword evidence="10" id="KW-0645">Protease</keyword>
<feature type="transmembrane region" description="Helical" evidence="10">
    <location>
        <begin position="160"/>
        <end position="177"/>
    </location>
</feature>
<keyword evidence="4 10" id="KW-0914">Notch signaling pathway</keyword>
<comment type="domain">
    <text evidence="10">The PAL motif is required for normal active site conformation.</text>
</comment>
<dbReference type="GO" id="GO:0005789">
    <property type="term" value="C:endoplasmic reticulum membrane"/>
    <property type="evidence" value="ECO:0007669"/>
    <property type="project" value="UniProtKB-SubCell"/>
</dbReference>
<dbReference type="EC" id="3.4.23.-" evidence="10"/>
<evidence type="ECO:0000256" key="2">
    <source>
        <dbReference type="ARBA" id="ARBA00022692"/>
    </source>
</evidence>
<comment type="function">
    <text evidence="8 10">Probable subunit of the gamma-secretase complex, an endoprotease complex that catalyzes the intramembrane cleavage of integral membrane proteins such as Notch receptors.</text>
</comment>
<dbReference type="InterPro" id="IPR006639">
    <property type="entry name" value="Preselin/SPP"/>
</dbReference>
<dbReference type="GO" id="GO:0016485">
    <property type="term" value="P:protein processing"/>
    <property type="evidence" value="ECO:0007669"/>
    <property type="project" value="InterPro"/>
</dbReference>
<dbReference type="Gene3D" id="1.10.472.100">
    <property type="entry name" value="Presenilin"/>
    <property type="match status" value="1"/>
</dbReference>
<accession>A0A5J5QPT4</accession>
<keyword evidence="5 10" id="KW-1133">Transmembrane helix</keyword>
<evidence type="ECO:0000256" key="3">
    <source>
        <dbReference type="ARBA" id="ARBA00022824"/>
    </source>
</evidence>
<dbReference type="FunFam" id="1.10.472.100:FF:000002">
    <property type="entry name" value="Presenilin"/>
    <property type="match status" value="1"/>
</dbReference>
<evidence type="ECO:0000256" key="5">
    <source>
        <dbReference type="ARBA" id="ARBA00022989"/>
    </source>
</evidence>
<dbReference type="Proteomes" id="UP000327439">
    <property type="component" value="Chromosome D07"/>
</dbReference>
<dbReference type="PANTHER" id="PTHR10202">
    <property type="entry name" value="PRESENILIN"/>
    <property type="match status" value="1"/>
</dbReference>
<comment type="subcellular location">
    <subcellularLocation>
        <location evidence="10">Endoplasmic reticulum membrane</location>
        <topology evidence="10">Multi-pass membrane protein</topology>
    </subcellularLocation>
    <subcellularLocation>
        <location evidence="10">Golgi apparatus membrane</location>
        <topology evidence="10">Multi-pass membrane protein</topology>
    </subcellularLocation>
</comment>